<organism evidence="1 2">
    <name type="scientific">Methylocystis parvus</name>
    <dbReference type="NCBI Taxonomy" id="134"/>
    <lineage>
        <taxon>Bacteria</taxon>
        <taxon>Pseudomonadati</taxon>
        <taxon>Pseudomonadota</taxon>
        <taxon>Alphaproteobacteria</taxon>
        <taxon>Hyphomicrobiales</taxon>
        <taxon>Methylocystaceae</taxon>
        <taxon>Methylocystis</taxon>
    </lineage>
</organism>
<dbReference type="AlphaFoldDB" id="A0A6B8MAM6"/>
<keyword evidence="2" id="KW-1185">Reference proteome</keyword>
<dbReference type="EMBL" id="CP044331">
    <property type="protein sequence ID" value="QGM97710.1"/>
    <property type="molecule type" value="Genomic_DNA"/>
</dbReference>
<dbReference type="Proteomes" id="UP000422569">
    <property type="component" value="Chromosome"/>
</dbReference>
<evidence type="ECO:0000313" key="1">
    <source>
        <dbReference type="EMBL" id="QGM97710.1"/>
    </source>
</evidence>
<name>A0A6B8MAM6_9HYPH</name>
<gene>
    <name evidence="1" type="ORF">F7D14_09680</name>
</gene>
<dbReference type="KEGG" id="mpar:F7D14_09680"/>
<proteinExistence type="predicted"/>
<protein>
    <submittedName>
        <fullName evidence="1">Uncharacterized protein</fullName>
    </submittedName>
</protein>
<sequence length="131" mass="14149">MISHTRPNKQASASSDNECPSQPLFDIAKIDAAIPAHKLSKSWCGGTKGFTFVLGPQPHIAINHIPGRDCRWPLEWFDTQTGVKGSGAVAMVAHVLKITRDEAARRLAEFLALTTHSSPDAFIMTDAKVAA</sequence>
<accession>A0A6B8MAM6</accession>
<reference evidence="1 2" key="1">
    <citation type="submission" date="2019-09" db="EMBL/GenBank/DDBJ databases">
        <title>Isolation and complete genome sequencing of Methylocystis species.</title>
        <authorList>
            <person name="Rumah B.L."/>
            <person name="Stead C.E."/>
            <person name="Stevens B.C."/>
            <person name="Minton N.P."/>
            <person name="Grosse-Honebrink A."/>
            <person name="Zhang Y."/>
        </authorList>
    </citation>
    <scope>NUCLEOTIDE SEQUENCE [LARGE SCALE GENOMIC DNA]</scope>
    <source>
        <strain evidence="1 2">BRCS2</strain>
    </source>
</reference>
<evidence type="ECO:0000313" key="2">
    <source>
        <dbReference type="Proteomes" id="UP000422569"/>
    </source>
</evidence>
<dbReference type="RefSeq" id="WP_016917763.1">
    <property type="nucleotide sequence ID" value="NZ_CP044331.1"/>
</dbReference>